<feature type="compositionally biased region" description="Polar residues" evidence="2">
    <location>
        <begin position="483"/>
        <end position="499"/>
    </location>
</feature>
<feature type="compositionally biased region" description="Basic and acidic residues" evidence="2">
    <location>
        <begin position="384"/>
        <end position="394"/>
    </location>
</feature>
<dbReference type="AlphaFoldDB" id="A0A7E4W3I2"/>
<feature type="coiled-coil region" evidence="1">
    <location>
        <begin position="102"/>
        <end position="271"/>
    </location>
</feature>
<evidence type="ECO:0000313" key="3">
    <source>
        <dbReference type="Proteomes" id="UP000492821"/>
    </source>
</evidence>
<feature type="region of interest" description="Disordered" evidence="2">
    <location>
        <begin position="478"/>
        <end position="499"/>
    </location>
</feature>
<dbReference type="WBParaSite" id="Pan_g5884.t1">
    <property type="protein sequence ID" value="Pan_g5884.t1"/>
    <property type="gene ID" value="Pan_g5884"/>
</dbReference>
<feature type="compositionally biased region" description="Polar residues" evidence="2">
    <location>
        <begin position="10"/>
        <end position="22"/>
    </location>
</feature>
<dbReference type="Proteomes" id="UP000492821">
    <property type="component" value="Unassembled WGS sequence"/>
</dbReference>
<proteinExistence type="predicted"/>
<protein>
    <submittedName>
        <fullName evidence="4">SWI5-dependent HO expression protein 3</fullName>
    </submittedName>
</protein>
<accession>A0A7E4W3I2</accession>
<name>A0A7E4W3I2_PANRE</name>
<evidence type="ECO:0000256" key="1">
    <source>
        <dbReference type="SAM" id="Coils"/>
    </source>
</evidence>
<evidence type="ECO:0000256" key="2">
    <source>
        <dbReference type="SAM" id="MobiDB-lite"/>
    </source>
</evidence>
<reference evidence="3" key="1">
    <citation type="journal article" date="2013" name="Genetics">
        <title>The draft genome and transcriptome of Panagrellus redivivus are shaped by the harsh demands of a free-living lifestyle.</title>
        <authorList>
            <person name="Srinivasan J."/>
            <person name="Dillman A.R."/>
            <person name="Macchietto M.G."/>
            <person name="Heikkinen L."/>
            <person name="Lakso M."/>
            <person name="Fracchia K.M."/>
            <person name="Antoshechkin I."/>
            <person name="Mortazavi A."/>
            <person name="Wong G."/>
            <person name="Sternberg P.W."/>
        </authorList>
    </citation>
    <scope>NUCLEOTIDE SEQUENCE [LARGE SCALE GENOMIC DNA]</scope>
    <source>
        <strain evidence="3">MT8872</strain>
    </source>
</reference>
<keyword evidence="1" id="KW-0175">Coiled coil</keyword>
<feature type="coiled-coil region" evidence="1">
    <location>
        <begin position="305"/>
        <end position="367"/>
    </location>
</feature>
<evidence type="ECO:0000313" key="4">
    <source>
        <dbReference type="WBParaSite" id="Pan_g5884.t1"/>
    </source>
</evidence>
<organism evidence="3 4">
    <name type="scientific">Panagrellus redivivus</name>
    <name type="common">Microworm</name>
    <dbReference type="NCBI Taxonomy" id="6233"/>
    <lineage>
        <taxon>Eukaryota</taxon>
        <taxon>Metazoa</taxon>
        <taxon>Ecdysozoa</taxon>
        <taxon>Nematoda</taxon>
        <taxon>Chromadorea</taxon>
        <taxon>Rhabditida</taxon>
        <taxon>Tylenchina</taxon>
        <taxon>Panagrolaimomorpha</taxon>
        <taxon>Panagrolaimoidea</taxon>
        <taxon>Panagrolaimidae</taxon>
        <taxon>Panagrellus</taxon>
    </lineage>
</organism>
<feature type="region of interest" description="Disordered" evidence="2">
    <location>
        <begin position="384"/>
        <end position="424"/>
    </location>
</feature>
<feature type="region of interest" description="Disordered" evidence="2">
    <location>
        <begin position="1"/>
        <end position="22"/>
    </location>
</feature>
<reference evidence="4" key="2">
    <citation type="submission" date="2020-10" db="UniProtKB">
        <authorList>
            <consortium name="WormBaseParasite"/>
        </authorList>
    </citation>
    <scope>IDENTIFICATION</scope>
</reference>
<keyword evidence="3" id="KW-1185">Reference proteome</keyword>
<sequence>MSADHHVPTASGSPDSVISRNSDYGGVPVGHVSFGSGLTATTNDETIVPSASDLLYENYYHKFLINEAYNREMAQSLKISDTERARTEVRLIQMRDDYDAKIASMTKTIEQHVTEIDRLKQLHMSTAEQVKIAEEQKAEFENERNAYQNQAKSEIASLTKTIEEQAAEISGLKDMCDYKTMKAMELRDLCDAQAKDAEQQKAELEQLIAKERKAYQDKAEEAQRDIEGVSGFVENLKLKIAALTEEKENMAKEHQTVMENVEKKLASVVAERDFFMKKAQEFEQHQSKKYQAADTERSIQAYNVIESLKKNVSTLTSEKEDLKHEVKFLTEHCGKIELNICKANEMAERANADRVYAETKYNELESKYNKLLSDRFPVSKIGDSNDRRIKERHASATRAPSPSVPSHRFQRTGSPAVSPRRTGIRMGLSPIDRKLLKPPCPSYSRHPNTSHFTGGVLTVSPKNFRDLIRIDRDFESTLRLPADNSSFEPKMSSTPRPSR</sequence>